<accession>A0A6M7THW9</accession>
<comment type="caution">
    <text evidence="1">The sequence shown here is derived from an EMBL/GenBank/DDBJ whole genome shotgun (WGS) entry which is preliminary data.</text>
</comment>
<evidence type="ECO:0000313" key="1">
    <source>
        <dbReference type="EMBL" id="RJT28676.1"/>
    </source>
</evidence>
<dbReference type="AlphaFoldDB" id="A0A6M7THW9"/>
<keyword evidence="2" id="KW-1185">Reference proteome</keyword>
<reference evidence="1 2" key="1">
    <citation type="submission" date="2018-09" db="EMBL/GenBank/DDBJ databases">
        <title>Mesorhizobium carmichaelinearum sp. nov. isolated from Carmichaelinea spp. root nodules in New Zealand.</title>
        <authorList>
            <person name="De Meyer S.E."/>
        </authorList>
    </citation>
    <scope>NUCLEOTIDE SEQUENCE [LARGE SCALE GENOMIC DNA]</scope>
    <source>
        <strain evidence="1 2">LMG 28313</strain>
    </source>
</reference>
<proteinExistence type="predicted"/>
<dbReference type="RefSeq" id="WP_064981779.1">
    <property type="nucleotide sequence ID" value="NZ_CP033507.1"/>
</dbReference>
<gene>
    <name evidence="1" type="ORF">D3242_31305</name>
</gene>
<protein>
    <submittedName>
        <fullName evidence="1">Uncharacterized protein</fullName>
    </submittedName>
</protein>
<evidence type="ECO:0000313" key="2">
    <source>
        <dbReference type="Proteomes" id="UP000275530"/>
    </source>
</evidence>
<dbReference type="EMBL" id="QZXA01000019">
    <property type="protein sequence ID" value="RJT28676.1"/>
    <property type="molecule type" value="Genomic_DNA"/>
</dbReference>
<organism evidence="1 2">
    <name type="scientific">Mesorhizobium jarvisii</name>
    <dbReference type="NCBI Taxonomy" id="1777867"/>
    <lineage>
        <taxon>Bacteria</taxon>
        <taxon>Pseudomonadati</taxon>
        <taxon>Pseudomonadota</taxon>
        <taxon>Alphaproteobacteria</taxon>
        <taxon>Hyphomicrobiales</taxon>
        <taxon>Phyllobacteriaceae</taxon>
        <taxon>Mesorhizobium</taxon>
    </lineage>
</organism>
<name>A0A6M7THW9_9HYPH</name>
<dbReference type="PROSITE" id="PS51257">
    <property type="entry name" value="PROKAR_LIPOPROTEIN"/>
    <property type="match status" value="1"/>
</dbReference>
<dbReference type="Proteomes" id="UP000275530">
    <property type="component" value="Unassembled WGS sequence"/>
</dbReference>
<sequence>MARLLLAKMASAAALVSTSVMLSGCWTIAGRPILCDFGFSLKDGRCAKVTKLTKVTKVSTPQPDKSSSKRGDSHY</sequence>